<dbReference type="PROSITE" id="PS51257">
    <property type="entry name" value="PROKAR_LIPOPROTEIN"/>
    <property type="match status" value="1"/>
</dbReference>
<name>A0A1C0ZSC5_9BACL</name>
<dbReference type="InterPro" id="IPR012640">
    <property type="entry name" value="Membr_lipoprot_lipid_attach_CS"/>
</dbReference>
<evidence type="ECO:0000313" key="4">
    <source>
        <dbReference type="Proteomes" id="UP000093309"/>
    </source>
</evidence>
<reference evidence="4" key="1">
    <citation type="submission" date="2016-05" db="EMBL/GenBank/DDBJ databases">
        <title>Paenibacillus oryzae. sp. nov., isolated from the rice root.</title>
        <authorList>
            <person name="Zhang J."/>
            <person name="Zhang X."/>
        </authorList>
    </citation>
    <scope>NUCLEOTIDE SEQUENCE [LARGE SCALE GENOMIC DNA]</scope>
    <source>
        <strain evidence="4">KCTC13222</strain>
    </source>
</reference>
<keyword evidence="4" id="KW-1185">Reference proteome</keyword>
<dbReference type="Pfam" id="PF08139">
    <property type="entry name" value="LPAM_1"/>
    <property type="match status" value="1"/>
</dbReference>
<feature type="chain" id="PRO_5008649434" description="Lipoprotein" evidence="2">
    <location>
        <begin position="24"/>
        <end position="155"/>
    </location>
</feature>
<dbReference type="Proteomes" id="UP000093309">
    <property type="component" value="Unassembled WGS sequence"/>
</dbReference>
<comment type="caution">
    <text evidence="3">The sequence shown here is derived from an EMBL/GenBank/DDBJ whole genome shotgun (WGS) entry which is preliminary data.</text>
</comment>
<proteinExistence type="predicted"/>
<keyword evidence="1 2" id="KW-0732">Signal</keyword>
<protein>
    <recommendedName>
        <fullName evidence="5">Lipoprotein</fullName>
    </recommendedName>
</protein>
<feature type="signal peptide" evidence="2">
    <location>
        <begin position="1"/>
        <end position="23"/>
    </location>
</feature>
<gene>
    <name evidence="3" type="ORF">A8709_04515</name>
</gene>
<dbReference type="AlphaFoldDB" id="A0A1C0ZSC5"/>
<accession>A0A1C0ZSC5</accession>
<evidence type="ECO:0008006" key="5">
    <source>
        <dbReference type="Google" id="ProtNLM"/>
    </source>
</evidence>
<dbReference type="RefSeq" id="WP_065857580.1">
    <property type="nucleotide sequence ID" value="NZ_LYPC01000028.1"/>
</dbReference>
<evidence type="ECO:0000256" key="1">
    <source>
        <dbReference type="ARBA" id="ARBA00022729"/>
    </source>
</evidence>
<sequence length="155" mass="16746">MRKILISLGAVLVLASCSSYSNFKESSTSSTTTSELATPQVFHPTAVALTSMHQQDPPGYVSTPNHSSTINKEEVLTPTGKANLLTIEQDNFTAVTEHEPGAKTDTVYWLYITKPSPTDNNVNDTYILSGLVTGDAALAKSEMLEAAKTWNPLNR</sequence>
<evidence type="ECO:0000313" key="3">
    <source>
        <dbReference type="EMBL" id="OCT10972.1"/>
    </source>
</evidence>
<evidence type="ECO:0000256" key="2">
    <source>
        <dbReference type="SAM" id="SignalP"/>
    </source>
</evidence>
<organism evidence="3 4">
    <name type="scientific">Paenibacillus pectinilyticus</name>
    <dbReference type="NCBI Taxonomy" id="512399"/>
    <lineage>
        <taxon>Bacteria</taxon>
        <taxon>Bacillati</taxon>
        <taxon>Bacillota</taxon>
        <taxon>Bacilli</taxon>
        <taxon>Bacillales</taxon>
        <taxon>Paenibacillaceae</taxon>
        <taxon>Paenibacillus</taxon>
    </lineage>
</organism>
<dbReference type="OrthoDB" id="2656674at2"/>
<dbReference type="EMBL" id="LYPC01000028">
    <property type="protein sequence ID" value="OCT10972.1"/>
    <property type="molecule type" value="Genomic_DNA"/>
</dbReference>